<dbReference type="HOGENOM" id="CLU_1965912_0_0_9"/>
<organism evidence="2 3">
    <name type="scientific">Alkaliphilus oremlandii (strain OhILAs)</name>
    <name type="common">Clostridium oremlandii (strain OhILAs)</name>
    <dbReference type="NCBI Taxonomy" id="350688"/>
    <lineage>
        <taxon>Bacteria</taxon>
        <taxon>Bacillati</taxon>
        <taxon>Bacillota</taxon>
        <taxon>Clostridia</taxon>
        <taxon>Peptostreptococcales</taxon>
        <taxon>Natronincolaceae</taxon>
        <taxon>Alkaliphilus</taxon>
    </lineage>
</organism>
<dbReference type="Proteomes" id="UP000000269">
    <property type="component" value="Chromosome"/>
</dbReference>
<keyword evidence="1" id="KW-0812">Transmembrane</keyword>
<evidence type="ECO:0000256" key="1">
    <source>
        <dbReference type="SAM" id="Phobius"/>
    </source>
</evidence>
<sequence length="127" mass="14554">MNVRMCFPRKNIAVYLITNGVRISTLKREENAEVEKNKLISVSIIMLAISIVFGSVFIGTGLKSPEQDDILELGEAAKYLRLSEGDLLYMIRGNDFGINYIEINGKYIFSREGLHEWVKTRQLKIQR</sequence>
<proteinExistence type="predicted"/>
<dbReference type="STRING" id="350688.Clos_1147"/>
<evidence type="ECO:0000313" key="2">
    <source>
        <dbReference type="EMBL" id="ABW18693.1"/>
    </source>
</evidence>
<dbReference type="AlphaFoldDB" id="A8MF24"/>
<protein>
    <recommendedName>
        <fullName evidence="4">Helix-turn-helix domain-containing protein</fullName>
    </recommendedName>
</protein>
<evidence type="ECO:0008006" key="4">
    <source>
        <dbReference type="Google" id="ProtNLM"/>
    </source>
</evidence>
<reference evidence="3" key="1">
    <citation type="submission" date="2007-10" db="EMBL/GenBank/DDBJ databases">
        <title>Complete genome of Alkaliphilus oremlandii OhILAs.</title>
        <authorList>
            <person name="Copeland A."/>
            <person name="Lucas S."/>
            <person name="Lapidus A."/>
            <person name="Barry K."/>
            <person name="Detter J.C."/>
            <person name="Glavina del Rio T."/>
            <person name="Hammon N."/>
            <person name="Israni S."/>
            <person name="Dalin E."/>
            <person name="Tice H."/>
            <person name="Pitluck S."/>
            <person name="Chain P."/>
            <person name="Malfatti S."/>
            <person name="Shin M."/>
            <person name="Vergez L."/>
            <person name="Schmutz J."/>
            <person name="Larimer F."/>
            <person name="Land M."/>
            <person name="Hauser L."/>
            <person name="Kyrpides N."/>
            <person name="Mikhailova N."/>
            <person name="Stolz J.F."/>
            <person name="Dawson A."/>
            <person name="Fisher E."/>
            <person name="Crable B."/>
            <person name="Perera E."/>
            <person name="Lisak J."/>
            <person name="Ranganathan M."/>
            <person name="Basu P."/>
            <person name="Richardson P."/>
        </authorList>
    </citation>
    <scope>NUCLEOTIDE SEQUENCE [LARGE SCALE GENOMIC DNA]</scope>
    <source>
        <strain evidence="3">OhILAs</strain>
    </source>
</reference>
<dbReference type="KEGG" id="aoe:Clos_1147"/>
<gene>
    <name evidence="2" type="ordered locus">Clos_1147</name>
</gene>
<accession>A8MF24</accession>
<feature type="transmembrane region" description="Helical" evidence="1">
    <location>
        <begin position="39"/>
        <end position="62"/>
    </location>
</feature>
<keyword evidence="3" id="KW-1185">Reference proteome</keyword>
<evidence type="ECO:0000313" key="3">
    <source>
        <dbReference type="Proteomes" id="UP000000269"/>
    </source>
</evidence>
<name>A8MF24_ALKOO</name>
<keyword evidence="1" id="KW-0472">Membrane</keyword>
<dbReference type="EMBL" id="CP000853">
    <property type="protein sequence ID" value="ABW18693.1"/>
    <property type="molecule type" value="Genomic_DNA"/>
</dbReference>
<keyword evidence="1" id="KW-1133">Transmembrane helix</keyword>